<dbReference type="InterPro" id="IPR005527">
    <property type="entry name" value="MinE"/>
</dbReference>
<dbReference type="NCBIfam" id="NF001422">
    <property type="entry name" value="PRK00296.1"/>
    <property type="match status" value="1"/>
</dbReference>
<organism evidence="5 6">
    <name type="scientific">Neokomagataea tanensis</name>
    <dbReference type="NCBI Taxonomy" id="661191"/>
    <lineage>
        <taxon>Bacteria</taxon>
        <taxon>Pseudomonadati</taxon>
        <taxon>Pseudomonadota</taxon>
        <taxon>Alphaproteobacteria</taxon>
        <taxon>Acetobacterales</taxon>
        <taxon>Acetobacteraceae</taxon>
        <taxon>Neokomagataea</taxon>
    </lineage>
</organism>
<keyword evidence="4" id="KW-0131">Cell cycle</keyword>
<evidence type="ECO:0000313" key="6">
    <source>
        <dbReference type="Proteomes" id="UP000317214"/>
    </source>
</evidence>
<evidence type="ECO:0000256" key="4">
    <source>
        <dbReference type="HAMAP-Rule" id="MF_00262"/>
    </source>
</evidence>
<dbReference type="Pfam" id="PF03776">
    <property type="entry name" value="MinE"/>
    <property type="match status" value="1"/>
</dbReference>
<dbReference type="RefSeq" id="WP_141492058.1">
    <property type="nucleotide sequence ID" value="NZ_CP032485.1"/>
</dbReference>
<evidence type="ECO:0000256" key="2">
    <source>
        <dbReference type="ARBA" id="ARBA00020112"/>
    </source>
</evidence>
<dbReference type="GO" id="GO:0032955">
    <property type="term" value="P:regulation of division septum assembly"/>
    <property type="evidence" value="ECO:0007669"/>
    <property type="project" value="InterPro"/>
</dbReference>
<keyword evidence="4 5" id="KW-0132">Cell division</keyword>
<comment type="similarity">
    <text evidence="1 4">Belongs to the MinE family.</text>
</comment>
<reference evidence="5 6" key="1">
    <citation type="submission" date="2018-09" db="EMBL/GenBank/DDBJ databases">
        <title>The complete genome sequence of Neokomagataea tanensis NBRC 106556(T).</title>
        <authorList>
            <person name="Chua K.-O."/>
            <person name="See-Too W.-S."/>
            <person name="Hong K.-W."/>
            <person name="Yin W.-F."/>
            <person name="Chan K.-G."/>
        </authorList>
    </citation>
    <scope>NUCLEOTIDE SEQUENCE [LARGE SCALE GENOMIC DNA]</scope>
    <source>
        <strain evidence="6">AH13 \ NBRC 106556</strain>
    </source>
</reference>
<dbReference type="NCBIfam" id="TIGR01215">
    <property type="entry name" value="minE"/>
    <property type="match status" value="1"/>
</dbReference>
<evidence type="ECO:0000256" key="3">
    <source>
        <dbReference type="ARBA" id="ARBA00025265"/>
    </source>
</evidence>
<comment type="function">
    <text evidence="3 4">Prevents the cell division inhibition by proteins MinC and MinD at internal division sites while permitting inhibition at polar sites. This ensures cell division at the proper site by restricting the formation of a division septum at the midpoint of the long axis of the cell.</text>
</comment>
<dbReference type="KEGG" id="ntn:D5366_01925"/>
<name>A0A4Y6V6W3_9PROT</name>
<protein>
    <recommendedName>
        <fullName evidence="2 4">Cell division topological specificity factor</fullName>
    </recommendedName>
</protein>
<evidence type="ECO:0000256" key="1">
    <source>
        <dbReference type="ARBA" id="ARBA00008168"/>
    </source>
</evidence>
<dbReference type="Gene3D" id="3.30.1070.10">
    <property type="entry name" value="Cell division topological specificity factor MinE"/>
    <property type="match status" value="1"/>
</dbReference>
<evidence type="ECO:0000313" key="5">
    <source>
        <dbReference type="EMBL" id="QDH24227.1"/>
    </source>
</evidence>
<dbReference type="GO" id="GO:0051301">
    <property type="term" value="P:cell division"/>
    <property type="evidence" value="ECO:0007669"/>
    <property type="project" value="UniProtKB-KW"/>
</dbReference>
<accession>A0A4Y6V6W3</accession>
<sequence length="93" mass="10406">MSFLTSLLTRRPKSTSAVAKDRLQILLAHERGGDGEGESDLIKQLHKEILEVISRHVAVDQEKVQVKVDRGNSVSMLEIDIEVPQDGKLKKVF</sequence>
<dbReference type="EMBL" id="CP032485">
    <property type="protein sequence ID" value="QDH24227.1"/>
    <property type="molecule type" value="Genomic_DNA"/>
</dbReference>
<dbReference type="HAMAP" id="MF_00262">
    <property type="entry name" value="MinE"/>
    <property type="match status" value="1"/>
</dbReference>
<keyword evidence="6" id="KW-1185">Reference proteome</keyword>
<proteinExistence type="inferred from homology"/>
<dbReference type="OrthoDB" id="9802655at2"/>
<gene>
    <name evidence="4 5" type="primary">minE</name>
    <name evidence="5" type="ORF">D5366_01925</name>
</gene>
<dbReference type="Proteomes" id="UP000317214">
    <property type="component" value="Chromosome"/>
</dbReference>
<dbReference type="AlphaFoldDB" id="A0A4Y6V6W3"/>
<dbReference type="InterPro" id="IPR036707">
    <property type="entry name" value="MinE_sf"/>
</dbReference>
<dbReference type="SUPFAM" id="SSF55229">
    <property type="entry name" value="Cell division protein MinE topological specificity domain"/>
    <property type="match status" value="1"/>
</dbReference>